<protein>
    <submittedName>
        <fullName evidence="1">Uncharacterized protein</fullName>
    </submittedName>
</protein>
<dbReference type="Gene3D" id="2.40.50.140">
    <property type="entry name" value="Nucleic acid-binding proteins"/>
    <property type="match status" value="1"/>
</dbReference>
<comment type="caution">
    <text evidence="1">The sequence shown here is derived from an EMBL/GenBank/DDBJ whole genome shotgun (WGS) entry which is preliminary data.</text>
</comment>
<sequence>MMTRYHVFLGAPSSKDIYQDIDDTARTYRWNTVTFPKSPPVLPSGTMEAVSRRISMLYENIIFDDEDHDGADYSAVPEHDEVNDDAGKTTFITWPASTADNTTAHMRALITSRTGIEHSMFHATTNISLAHALQGTQETQDTGSYDYSDASSIARFPAFHFSLHGVTSLSSLIGRVQSEKRGGQKVNVLVAILEVEGPDVIRLKKGIDAGKEVGILKLILGEEDGGVCKLTAWREVAEAWGGSDPDPSAPGIKRGDVVLLENVQVTSDPASTSASHLSLTASPYLKSRAEICFRTMPNSPEDVRFRPDLRLGISDNAVGRVAALVSWFESMAGLS</sequence>
<reference evidence="1 2" key="1">
    <citation type="submission" date="2022-09" db="EMBL/GenBank/DDBJ databases">
        <authorList>
            <person name="Palmer J.M."/>
        </authorList>
    </citation>
    <scope>NUCLEOTIDE SEQUENCE [LARGE SCALE GENOMIC DNA]</scope>
    <source>
        <strain evidence="1 2">DSM 7382</strain>
    </source>
</reference>
<dbReference type="SUPFAM" id="SSF50249">
    <property type="entry name" value="Nucleic acid-binding proteins"/>
    <property type="match status" value="1"/>
</dbReference>
<dbReference type="InterPro" id="IPR012340">
    <property type="entry name" value="NA-bd_OB-fold"/>
</dbReference>
<proteinExistence type="predicted"/>
<name>A0AAW0GSE9_9APHY</name>
<gene>
    <name evidence="1" type="ORF">QCA50_003791</name>
</gene>
<dbReference type="AlphaFoldDB" id="A0AAW0GSE9"/>
<keyword evidence="2" id="KW-1185">Reference proteome</keyword>
<dbReference type="Proteomes" id="UP001385951">
    <property type="component" value="Unassembled WGS sequence"/>
</dbReference>
<evidence type="ECO:0000313" key="1">
    <source>
        <dbReference type="EMBL" id="KAK7692170.1"/>
    </source>
</evidence>
<evidence type="ECO:0000313" key="2">
    <source>
        <dbReference type="Proteomes" id="UP001385951"/>
    </source>
</evidence>
<organism evidence="1 2">
    <name type="scientific">Cerrena zonata</name>
    <dbReference type="NCBI Taxonomy" id="2478898"/>
    <lineage>
        <taxon>Eukaryota</taxon>
        <taxon>Fungi</taxon>
        <taxon>Dikarya</taxon>
        <taxon>Basidiomycota</taxon>
        <taxon>Agaricomycotina</taxon>
        <taxon>Agaricomycetes</taxon>
        <taxon>Polyporales</taxon>
        <taxon>Cerrenaceae</taxon>
        <taxon>Cerrena</taxon>
    </lineage>
</organism>
<accession>A0AAW0GSE9</accession>
<dbReference type="EMBL" id="JASBNA010000004">
    <property type="protein sequence ID" value="KAK7692170.1"/>
    <property type="molecule type" value="Genomic_DNA"/>
</dbReference>